<proteinExistence type="predicted"/>
<keyword evidence="1" id="KW-1133">Transmembrane helix</keyword>
<dbReference type="EMBL" id="HG994370">
    <property type="protein sequence ID" value="CAF2054506.1"/>
    <property type="molecule type" value="Genomic_DNA"/>
</dbReference>
<dbReference type="Proteomes" id="UP001295469">
    <property type="component" value="Chromosome C06"/>
</dbReference>
<organism evidence="2">
    <name type="scientific">Brassica napus</name>
    <name type="common">Rape</name>
    <dbReference type="NCBI Taxonomy" id="3708"/>
    <lineage>
        <taxon>Eukaryota</taxon>
        <taxon>Viridiplantae</taxon>
        <taxon>Streptophyta</taxon>
        <taxon>Embryophyta</taxon>
        <taxon>Tracheophyta</taxon>
        <taxon>Spermatophyta</taxon>
        <taxon>Magnoliopsida</taxon>
        <taxon>eudicotyledons</taxon>
        <taxon>Gunneridae</taxon>
        <taxon>Pentapetalae</taxon>
        <taxon>rosids</taxon>
        <taxon>malvids</taxon>
        <taxon>Brassicales</taxon>
        <taxon>Brassicaceae</taxon>
        <taxon>Brassiceae</taxon>
        <taxon>Brassica</taxon>
    </lineage>
</organism>
<feature type="transmembrane region" description="Helical" evidence="1">
    <location>
        <begin position="23"/>
        <end position="50"/>
    </location>
</feature>
<keyword evidence="1" id="KW-0472">Membrane</keyword>
<keyword evidence="1" id="KW-0812">Transmembrane</keyword>
<evidence type="ECO:0000256" key="1">
    <source>
        <dbReference type="SAM" id="Phobius"/>
    </source>
</evidence>
<sequence length="110" mass="12123">MVLDAGEASGRRRQVRVRPSRSLFHLGCVSILCSSFWVVSAVYVATLVLLDVASPYDPLLVTAPRRRPRGRTISAQPVRKLELTGSVSPFTYAVLPSSTRPKLLLSQLFL</sequence>
<reference evidence="2" key="1">
    <citation type="submission" date="2021-01" db="EMBL/GenBank/DDBJ databases">
        <authorList>
            <consortium name="Genoscope - CEA"/>
            <person name="William W."/>
        </authorList>
    </citation>
    <scope>NUCLEOTIDE SEQUENCE</scope>
</reference>
<gene>
    <name evidence="2" type="ORF">DARMORV10_C06P03780.1</name>
</gene>
<protein>
    <submittedName>
        <fullName evidence="2">(rape) hypothetical protein</fullName>
    </submittedName>
</protein>
<name>A0A816Q0D2_BRANA</name>
<dbReference type="AlphaFoldDB" id="A0A816Q0D2"/>
<evidence type="ECO:0000313" key="2">
    <source>
        <dbReference type="EMBL" id="CAF2054506.1"/>
    </source>
</evidence>
<accession>A0A816Q0D2</accession>